<evidence type="ECO:0000256" key="2">
    <source>
        <dbReference type="ARBA" id="ARBA00022962"/>
    </source>
</evidence>
<reference evidence="6 7" key="1">
    <citation type="submission" date="2013-09" db="EMBL/GenBank/DDBJ databases">
        <title>Complete genome sequence of Corynebacterium doosanense CAU 212(T) (=DSM 45436(T)), isolated from activated sludge.</title>
        <authorList>
            <person name="Schaffert L."/>
            <person name="Albersmeier A."/>
            <person name="Kalinowski J."/>
            <person name="Ruckert C."/>
        </authorList>
    </citation>
    <scope>NUCLEOTIDE SEQUENCE [LARGE SCALE GENOMIC DNA]</scope>
    <source>
        <strain evidence="6 7">CAU 212</strain>
    </source>
</reference>
<keyword evidence="7" id="KW-1185">Reference proteome</keyword>
<dbReference type="RefSeq" id="WP_018022402.1">
    <property type="nucleotide sequence ID" value="NZ_AQUX01000007.1"/>
</dbReference>
<dbReference type="GO" id="GO:0005829">
    <property type="term" value="C:cytosol"/>
    <property type="evidence" value="ECO:0007669"/>
    <property type="project" value="TreeGrafter"/>
</dbReference>
<dbReference type="HOGENOM" id="CLU_014340_1_0_11"/>
<dbReference type="OrthoDB" id="9803598at2"/>
<evidence type="ECO:0000313" key="6">
    <source>
        <dbReference type="EMBL" id="AIT62095.1"/>
    </source>
</evidence>
<dbReference type="PANTHER" id="PTHR43418">
    <property type="entry name" value="MULTIFUNCTIONAL TRYPTOPHAN BIOSYNTHESIS PROTEIN-RELATED"/>
    <property type="match status" value="1"/>
</dbReference>
<dbReference type="EMBL" id="CP006764">
    <property type="protein sequence ID" value="AIT62095.1"/>
    <property type="molecule type" value="Genomic_DNA"/>
</dbReference>
<dbReference type="InterPro" id="IPR050472">
    <property type="entry name" value="Anth_synth/Amidotransfase"/>
</dbReference>
<dbReference type="SUPFAM" id="SSF52317">
    <property type="entry name" value="Class I glutamine amidotransferase-like"/>
    <property type="match status" value="1"/>
</dbReference>
<comment type="catalytic activity">
    <reaction evidence="4">
        <text>chorismate + L-glutamine = anthranilate + pyruvate + L-glutamate + H(+)</text>
        <dbReference type="Rhea" id="RHEA:21732"/>
        <dbReference type="ChEBI" id="CHEBI:15361"/>
        <dbReference type="ChEBI" id="CHEBI:15378"/>
        <dbReference type="ChEBI" id="CHEBI:16567"/>
        <dbReference type="ChEBI" id="CHEBI:29748"/>
        <dbReference type="ChEBI" id="CHEBI:29985"/>
        <dbReference type="ChEBI" id="CHEBI:58359"/>
        <dbReference type="EC" id="4.1.3.27"/>
    </reaction>
</comment>
<gene>
    <name evidence="6" type="ORF">CDOO_13120</name>
</gene>
<proteinExistence type="predicted"/>
<keyword evidence="2" id="KW-0315">Glutamine amidotransferase</keyword>
<dbReference type="InterPro" id="IPR029062">
    <property type="entry name" value="Class_I_gatase-like"/>
</dbReference>
<dbReference type="PRINTS" id="PR00097">
    <property type="entry name" value="ANTSNTHASEII"/>
</dbReference>
<dbReference type="CDD" id="cd01743">
    <property type="entry name" value="GATase1_Anthranilate_Synthase"/>
    <property type="match status" value="1"/>
</dbReference>
<protein>
    <recommendedName>
        <fullName evidence="1">anthranilate synthase</fullName>
        <ecNumber evidence="1">4.1.3.27</ecNumber>
    </recommendedName>
</protein>
<evidence type="ECO:0000256" key="1">
    <source>
        <dbReference type="ARBA" id="ARBA00012266"/>
    </source>
</evidence>
<evidence type="ECO:0000256" key="3">
    <source>
        <dbReference type="ARBA" id="ARBA00023239"/>
    </source>
</evidence>
<evidence type="ECO:0000259" key="5">
    <source>
        <dbReference type="Pfam" id="PF00117"/>
    </source>
</evidence>
<keyword evidence="3 6" id="KW-0456">Lyase</keyword>
<dbReference type="PANTHER" id="PTHR43418:SF2">
    <property type="entry name" value="BIFUNCTIONAL PROTEIN TRPGD"/>
    <property type="match status" value="1"/>
</dbReference>
<dbReference type="eggNOG" id="COG0512">
    <property type="taxonomic scope" value="Bacteria"/>
</dbReference>
<dbReference type="Gene3D" id="3.40.50.880">
    <property type="match status" value="1"/>
</dbReference>
<dbReference type="PROSITE" id="PS51273">
    <property type="entry name" value="GATASE_TYPE_1"/>
    <property type="match status" value="1"/>
</dbReference>
<dbReference type="NCBIfam" id="NF004169">
    <property type="entry name" value="PRK05637.1"/>
    <property type="match status" value="1"/>
</dbReference>
<dbReference type="STRING" id="558173.CDOO_13120"/>
<dbReference type="EC" id="4.1.3.27" evidence="1"/>
<dbReference type="InterPro" id="IPR006221">
    <property type="entry name" value="TrpG/PapA_dom"/>
</dbReference>
<dbReference type="KEGG" id="cdo:CDOO_13120"/>
<evidence type="ECO:0000313" key="7">
    <source>
        <dbReference type="Proteomes" id="UP000029914"/>
    </source>
</evidence>
<dbReference type="GO" id="GO:0004048">
    <property type="term" value="F:anthranilate phosphoribosyltransferase activity"/>
    <property type="evidence" value="ECO:0007669"/>
    <property type="project" value="TreeGrafter"/>
</dbReference>
<dbReference type="AlphaFoldDB" id="A0A097IIY8"/>
<dbReference type="Pfam" id="PF00117">
    <property type="entry name" value="GATase"/>
    <property type="match status" value="1"/>
</dbReference>
<dbReference type="Proteomes" id="UP000029914">
    <property type="component" value="Chromosome"/>
</dbReference>
<accession>A0A097IIY8</accession>
<dbReference type="GO" id="GO:0002047">
    <property type="term" value="P:phenazine biosynthetic process"/>
    <property type="evidence" value="ECO:0007669"/>
    <property type="project" value="TreeGrafter"/>
</dbReference>
<dbReference type="GO" id="GO:0004049">
    <property type="term" value="F:anthranilate synthase activity"/>
    <property type="evidence" value="ECO:0007669"/>
    <property type="project" value="UniProtKB-EC"/>
</dbReference>
<evidence type="ECO:0000256" key="4">
    <source>
        <dbReference type="ARBA" id="ARBA00047683"/>
    </source>
</evidence>
<dbReference type="GO" id="GO:0000162">
    <property type="term" value="P:L-tryptophan biosynthetic process"/>
    <property type="evidence" value="ECO:0007669"/>
    <property type="project" value="TreeGrafter"/>
</dbReference>
<dbReference type="PRINTS" id="PR00096">
    <property type="entry name" value="GATASE"/>
</dbReference>
<feature type="domain" description="Glutamine amidotransferase" evidence="5">
    <location>
        <begin position="5"/>
        <end position="202"/>
    </location>
</feature>
<name>A0A097IIY8_9CORY</name>
<sequence>MSRIVLIDNHDSFVYNLVDAAAQTGHDLTVFRNTVPVESVLKTEPDLIILSPGPSHPREAGNMMALIDACLPTTPILGICLGFQALLEHHGGSVVACGPEHGKSLPMTLTDVGTRHPVFAGLAIDADPAHPDRPGREVPVARYHSLGCARVPESMVFLATAPTEIGDVVMAAETIDGRALGLQYHPESILTPAGPIMLSRCIDQLLTR</sequence>
<dbReference type="InterPro" id="IPR017926">
    <property type="entry name" value="GATASE"/>
</dbReference>
<organism evidence="6 7">
    <name type="scientific">Corynebacterium doosanense CAU 212 = DSM 45436</name>
    <dbReference type="NCBI Taxonomy" id="558173"/>
    <lineage>
        <taxon>Bacteria</taxon>
        <taxon>Bacillati</taxon>
        <taxon>Actinomycetota</taxon>
        <taxon>Actinomycetes</taxon>
        <taxon>Mycobacteriales</taxon>
        <taxon>Corynebacteriaceae</taxon>
        <taxon>Corynebacterium</taxon>
    </lineage>
</organism>